<feature type="region of interest" description="Disordered" evidence="1">
    <location>
        <begin position="46"/>
        <end position="71"/>
    </location>
</feature>
<evidence type="ECO:0000313" key="3">
    <source>
        <dbReference type="EMBL" id="SCC81016.1"/>
    </source>
</evidence>
<dbReference type="Pfam" id="PF10116">
    <property type="entry name" value="Host_attach"/>
    <property type="match status" value="1"/>
</dbReference>
<dbReference type="OrthoDB" id="9812459at2"/>
<dbReference type="RefSeq" id="WP_074444805.1">
    <property type="nucleotide sequence ID" value="NZ_FMBM01000002.1"/>
</dbReference>
<dbReference type="EMBL" id="LJSX01000038">
    <property type="protein sequence ID" value="KPQ08936.1"/>
    <property type="molecule type" value="Genomic_DNA"/>
</dbReference>
<dbReference type="STRING" id="1653334.GA0071312_1946"/>
<dbReference type="EMBL" id="FMBM01000002">
    <property type="protein sequence ID" value="SCC81016.1"/>
    <property type="molecule type" value="Genomic_DNA"/>
</dbReference>
<dbReference type="PATRIC" id="fig|1653334.4.peg.1311"/>
<comment type="caution">
    <text evidence="2">The sequence shown here is derived from an EMBL/GenBank/DDBJ whole genome shotgun (WGS) entry which is preliminary data.</text>
</comment>
<protein>
    <submittedName>
        <fullName evidence="3">Protein required for attachment to host cells</fullName>
    </submittedName>
</protein>
<gene>
    <name evidence="3" type="ORF">GA0071312_1946</name>
    <name evidence="2" type="ORF">HLUCCO17_16735</name>
</gene>
<accession>A0A0P7ZVZ5</accession>
<dbReference type="AlphaFoldDB" id="A0A0P7ZVZ5"/>
<keyword evidence="5" id="KW-1185">Reference proteome</keyword>
<reference evidence="3 5" key="2">
    <citation type="submission" date="2016-08" db="EMBL/GenBank/DDBJ databases">
        <authorList>
            <person name="Varghese N."/>
            <person name="Submissions Spin"/>
        </authorList>
    </citation>
    <scope>NUCLEOTIDE SEQUENCE [LARGE SCALE GENOMIC DNA]</scope>
    <source>
        <strain evidence="3 5">HL-109</strain>
    </source>
</reference>
<dbReference type="Proteomes" id="UP000182800">
    <property type="component" value="Unassembled WGS sequence"/>
</dbReference>
<evidence type="ECO:0000313" key="4">
    <source>
        <dbReference type="Proteomes" id="UP000050497"/>
    </source>
</evidence>
<name>A0A0P7ZVZ5_9HYPH</name>
<evidence type="ECO:0000313" key="5">
    <source>
        <dbReference type="Proteomes" id="UP000182800"/>
    </source>
</evidence>
<dbReference type="Proteomes" id="UP000050497">
    <property type="component" value="Unassembled WGS sequence"/>
</dbReference>
<reference evidence="2 4" key="1">
    <citation type="submission" date="2015-09" db="EMBL/GenBank/DDBJ databases">
        <title>Identification and resolution of microdiversity through metagenomic sequencing of parallel consortia.</title>
        <authorList>
            <person name="Nelson W.C."/>
            <person name="Romine M.F."/>
            <person name="Lindemann S.R."/>
        </authorList>
    </citation>
    <scope>NUCLEOTIDE SEQUENCE [LARGE SCALE GENOMIC DNA]</scope>
    <source>
        <strain evidence="2">HL-109</strain>
    </source>
</reference>
<sequence length="149" mass="16491">MTERLMIPHECRVVVGDGGKVLVLCNHGSPIAPDLRVEDVFKAPENPATHEQGTDRPGRAMGVDAHRSGVGQTDWHQIAEQRFAKEIAETLEDIRRERDVKSFILVAPPKILAELRKDISHQVRDLVVAEVAKDLTGHPVPDIQSNLAD</sequence>
<evidence type="ECO:0000256" key="1">
    <source>
        <dbReference type="SAM" id="MobiDB-lite"/>
    </source>
</evidence>
<organism evidence="2 4">
    <name type="scientific">Saliniramus fredricksonii</name>
    <dbReference type="NCBI Taxonomy" id="1653334"/>
    <lineage>
        <taxon>Bacteria</taxon>
        <taxon>Pseudomonadati</taxon>
        <taxon>Pseudomonadota</taxon>
        <taxon>Alphaproteobacteria</taxon>
        <taxon>Hyphomicrobiales</taxon>
        <taxon>Salinarimonadaceae</taxon>
        <taxon>Saliniramus</taxon>
    </lineage>
</organism>
<dbReference type="InterPro" id="IPR019291">
    <property type="entry name" value="Host_attachment_protein"/>
</dbReference>
<proteinExistence type="predicted"/>
<evidence type="ECO:0000313" key="2">
    <source>
        <dbReference type="EMBL" id="KPQ08936.1"/>
    </source>
</evidence>